<dbReference type="Pfam" id="PF05037">
    <property type="entry name" value="DUF669"/>
    <property type="match status" value="1"/>
</dbReference>
<protein>
    <submittedName>
        <fullName evidence="1">Uncharacterized protein</fullName>
    </submittedName>
</protein>
<evidence type="ECO:0000313" key="1">
    <source>
        <dbReference type="EMBL" id="GAH81728.1"/>
    </source>
</evidence>
<name>X1KI38_9ZZZZ</name>
<dbReference type="EMBL" id="BARU01040814">
    <property type="protein sequence ID" value="GAH81728.1"/>
    <property type="molecule type" value="Genomic_DNA"/>
</dbReference>
<dbReference type="AlphaFoldDB" id="X1KI38"/>
<organism evidence="1">
    <name type="scientific">marine sediment metagenome</name>
    <dbReference type="NCBI Taxonomy" id="412755"/>
    <lineage>
        <taxon>unclassified sequences</taxon>
        <taxon>metagenomes</taxon>
        <taxon>ecological metagenomes</taxon>
    </lineage>
</organism>
<sequence length="123" mass="13781">MAKIDVNLDDVEEFEPLPTAQYLCRITKAEKVVASTGADMISCECEVAEGEHEGRVLFFNTMLKTKKGKVNYYLRRLIEALGIEWTAKGFATEDMMGAEFVANVEPPDPGQRFNKVTDYLPPS</sequence>
<reference evidence="1" key="1">
    <citation type="journal article" date="2014" name="Front. Microbiol.">
        <title>High frequency of phylogenetically diverse reductive dehalogenase-homologous genes in deep subseafloor sedimentary metagenomes.</title>
        <authorList>
            <person name="Kawai M."/>
            <person name="Futagami T."/>
            <person name="Toyoda A."/>
            <person name="Takaki Y."/>
            <person name="Nishi S."/>
            <person name="Hori S."/>
            <person name="Arai W."/>
            <person name="Tsubouchi T."/>
            <person name="Morono Y."/>
            <person name="Uchiyama I."/>
            <person name="Ito T."/>
            <person name="Fujiyama A."/>
            <person name="Inagaki F."/>
            <person name="Takami H."/>
        </authorList>
    </citation>
    <scope>NUCLEOTIDE SEQUENCE</scope>
    <source>
        <strain evidence="1">Expedition CK06-06</strain>
    </source>
</reference>
<comment type="caution">
    <text evidence="1">The sequence shown here is derived from an EMBL/GenBank/DDBJ whole genome shotgun (WGS) entry which is preliminary data.</text>
</comment>
<dbReference type="InterPro" id="IPR007731">
    <property type="entry name" value="DUF669"/>
</dbReference>
<gene>
    <name evidence="1" type="ORF">S03H2_63048</name>
</gene>
<accession>X1KI38</accession>
<proteinExistence type="predicted"/>